<evidence type="ECO:0000256" key="5">
    <source>
        <dbReference type="ARBA" id="ARBA00023136"/>
    </source>
</evidence>
<dbReference type="PANTHER" id="PTHR30250">
    <property type="entry name" value="PST FAMILY PREDICTED COLANIC ACID TRANSPORTER"/>
    <property type="match status" value="1"/>
</dbReference>
<feature type="transmembrane region" description="Helical" evidence="6">
    <location>
        <begin position="102"/>
        <end position="126"/>
    </location>
</feature>
<keyword evidence="3 6" id="KW-0812">Transmembrane</keyword>
<dbReference type="InterPro" id="IPR002797">
    <property type="entry name" value="Polysacc_synth"/>
</dbReference>
<organism evidence="7 8">
    <name type="scientific">Curtobacterium flaccumfaciens pv. flaccumfaciens</name>
    <dbReference type="NCBI Taxonomy" id="138532"/>
    <lineage>
        <taxon>Bacteria</taxon>
        <taxon>Bacillati</taxon>
        <taxon>Actinomycetota</taxon>
        <taxon>Actinomycetes</taxon>
        <taxon>Micrococcales</taxon>
        <taxon>Microbacteriaceae</taxon>
        <taxon>Curtobacterium</taxon>
    </lineage>
</organism>
<evidence type="ECO:0000313" key="7">
    <source>
        <dbReference type="EMBL" id="MBT1541237.1"/>
    </source>
</evidence>
<feature type="transmembrane region" description="Helical" evidence="6">
    <location>
        <begin position="138"/>
        <end position="156"/>
    </location>
</feature>
<evidence type="ECO:0000256" key="4">
    <source>
        <dbReference type="ARBA" id="ARBA00022989"/>
    </source>
</evidence>
<comment type="subcellular location">
    <subcellularLocation>
        <location evidence="1">Cell membrane</location>
        <topology evidence="1">Multi-pass membrane protein</topology>
    </subcellularLocation>
</comment>
<evidence type="ECO:0000313" key="8">
    <source>
        <dbReference type="Proteomes" id="UP000709437"/>
    </source>
</evidence>
<keyword evidence="5 6" id="KW-0472">Membrane</keyword>
<dbReference type="PANTHER" id="PTHR30250:SF11">
    <property type="entry name" value="O-ANTIGEN TRANSPORTER-RELATED"/>
    <property type="match status" value="1"/>
</dbReference>
<comment type="caution">
    <text evidence="7">The sequence shown here is derived from an EMBL/GenBank/DDBJ whole genome shotgun (WGS) entry which is preliminary data.</text>
</comment>
<feature type="transmembrane region" description="Helical" evidence="6">
    <location>
        <begin position="340"/>
        <end position="360"/>
    </location>
</feature>
<feature type="transmembrane region" description="Helical" evidence="6">
    <location>
        <begin position="200"/>
        <end position="221"/>
    </location>
</feature>
<feature type="transmembrane region" description="Helical" evidence="6">
    <location>
        <begin position="366"/>
        <end position="384"/>
    </location>
</feature>
<feature type="transmembrane region" description="Helical" evidence="6">
    <location>
        <begin position="276"/>
        <end position="294"/>
    </location>
</feature>
<gene>
    <name evidence="7" type="ORF">KK103_05630</name>
</gene>
<accession>A0A9Q2ZPF8</accession>
<feature type="transmembrane region" description="Helical" evidence="6">
    <location>
        <begin position="306"/>
        <end position="328"/>
    </location>
</feature>
<dbReference type="Proteomes" id="UP000709437">
    <property type="component" value="Unassembled WGS sequence"/>
</dbReference>
<name>A0A9Q2ZPF8_9MICO</name>
<protein>
    <submittedName>
        <fullName evidence="7">Oligosaccharide flippase family protein</fullName>
    </submittedName>
</protein>
<feature type="transmembrane region" description="Helical" evidence="6">
    <location>
        <begin position="73"/>
        <end position="96"/>
    </location>
</feature>
<sequence>MGANAVGNLMAPLASFASAPILAQALGVSERGELAAVTAPFLFASIAATVGIPESITFFTARKKGGTSLVWRSIPMLGVMSVLAAIAIYFAAPLIAAGDEKVALLIQASGVALLPTAVIAALRGAAAGHGDWAAVRNERIIGAVARLAPIAILAAIGQLTVMSAAVIVVLSPLLGLLAFIRLGRHPRAESSVAQRQMLGYGWRVWIGSLSGILLSRLDQILLNPLAGERELGLYVVAVNISDVTLIVMTTVTSIMFTQDARERDDAVLAKTARLTLLVMLLVTVVVGGSLPLWVGPFFGAGFEASIPAAWVMLVTYALTAPGVVAGTALGARGRPGSRSVSLIVAVMVNCVGVIVLAPLLGALGTAVATFAGNGTAAALNLYFLHKRLGVNVRHFYSIHPAELRTLVKELLVRIRSR</sequence>
<proteinExistence type="predicted"/>
<dbReference type="AlphaFoldDB" id="A0A9Q2ZPF8"/>
<dbReference type="Pfam" id="PF01943">
    <property type="entry name" value="Polysacc_synt"/>
    <property type="match status" value="1"/>
</dbReference>
<evidence type="ECO:0000256" key="1">
    <source>
        <dbReference type="ARBA" id="ARBA00004651"/>
    </source>
</evidence>
<feature type="transmembrane region" description="Helical" evidence="6">
    <location>
        <begin position="233"/>
        <end position="256"/>
    </location>
</feature>
<feature type="transmembrane region" description="Helical" evidence="6">
    <location>
        <begin position="162"/>
        <end position="180"/>
    </location>
</feature>
<dbReference type="InterPro" id="IPR050833">
    <property type="entry name" value="Poly_Biosynth_Transport"/>
</dbReference>
<evidence type="ECO:0000256" key="6">
    <source>
        <dbReference type="SAM" id="Phobius"/>
    </source>
</evidence>
<reference evidence="7" key="1">
    <citation type="submission" date="2021-05" db="EMBL/GenBank/DDBJ databases">
        <title>Whole genome sequence of Curtobacterium flaccumfaciens pv. flaccumfaciens strain CFBP 3417.</title>
        <authorList>
            <person name="Osdaghi E."/>
            <person name="Taghouti G."/>
            <person name="Portier P."/>
            <person name="Fazliarab A."/>
            <person name="Taghavi S.M."/>
            <person name="Briand M."/>
            <person name="Le-Saux M."/>
            <person name="Jacques M.-A."/>
        </authorList>
    </citation>
    <scope>NUCLEOTIDE SEQUENCE</scope>
    <source>
        <strain evidence="7">CFBP 3417</strain>
    </source>
</reference>
<evidence type="ECO:0000256" key="3">
    <source>
        <dbReference type="ARBA" id="ARBA00022692"/>
    </source>
</evidence>
<feature type="transmembrane region" description="Helical" evidence="6">
    <location>
        <begin position="37"/>
        <end position="61"/>
    </location>
</feature>
<keyword evidence="2" id="KW-1003">Cell membrane</keyword>
<dbReference type="GO" id="GO:0005886">
    <property type="term" value="C:plasma membrane"/>
    <property type="evidence" value="ECO:0007669"/>
    <property type="project" value="UniProtKB-SubCell"/>
</dbReference>
<dbReference type="EMBL" id="JAHEWX010000004">
    <property type="protein sequence ID" value="MBT1541237.1"/>
    <property type="molecule type" value="Genomic_DNA"/>
</dbReference>
<keyword evidence="4 6" id="KW-1133">Transmembrane helix</keyword>
<evidence type="ECO:0000256" key="2">
    <source>
        <dbReference type="ARBA" id="ARBA00022475"/>
    </source>
</evidence>
<dbReference type="RefSeq" id="WP_214562541.1">
    <property type="nucleotide sequence ID" value="NZ_JAHEWX010000004.1"/>
</dbReference>